<dbReference type="EMBL" id="CAJNOK010024497">
    <property type="protein sequence ID" value="CAF1377378.1"/>
    <property type="molecule type" value="Genomic_DNA"/>
</dbReference>
<name>A0A815SNM2_9BILA</name>
<organism evidence="2 5">
    <name type="scientific">Didymodactylos carnosus</name>
    <dbReference type="NCBI Taxonomy" id="1234261"/>
    <lineage>
        <taxon>Eukaryota</taxon>
        <taxon>Metazoa</taxon>
        <taxon>Spiralia</taxon>
        <taxon>Gnathifera</taxon>
        <taxon>Rotifera</taxon>
        <taxon>Eurotatoria</taxon>
        <taxon>Bdelloidea</taxon>
        <taxon>Philodinida</taxon>
        <taxon>Philodinidae</taxon>
        <taxon>Didymodactylos</taxon>
    </lineage>
</organism>
<dbReference type="EMBL" id="CAJOBA010046178">
    <property type="protein sequence ID" value="CAF4186097.1"/>
    <property type="molecule type" value="Genomic_DNA"/>
</dbReference>
<dbReference type="Proteomes" id="UP000663829">
    <property type="component" value="Unassembled WGS sequence"/>
</dbReference>
<comment type="caution">
    <text evidence="2">The sequence shown here is derived from an EMBL/GenBank/DDBJ whole genome shotgun (WGS) entry which is preliminary data.</text>
</comment>
<evidence type="ECO:0000313" key="1">
    <source>
        <dbReference type="EMBL" id="CAF1377378.1"/>
    </source>
</evidence>
<dbReference type="Proteomes" id="UP000681722">
    <property type="component" value="Unassembled WGS sequence"/>
</dbReference>
<dbReference type="EMBL" id="CAJNOQ010021881">
    <property type="protein sequence ID" value="CAF1493160.1"/>
    <property type="molecule type" value="Genomic_DNA"/>
</dbReference>
<proteinExistence type="predicted"/>
<keyword evidence="5" id="KW-1185">Reference proteome</keyword>
<dbReference type="EMBL" id="CAJOBC010087377">
    <property type="protein sequence ID" value="CAF4355977.1"/>
    <property type="molecule type" value="Genomic_DNA"/>
</dbReference>
<evidence type="ECO:0000313" key="2">
    <source>
        <dbReference type="EMBL" id="CAF1493160.1"/>
    </source>
</evidence>
<sequence length="73" mass="8334">MYSKAKVQLHRIAGALHVAKVASEVIAQCGTRSLKYHDLSKETVTDKQRVVDLYITTTNYQTIQWIQPTKRVC</sequence>
<protein>
    <submittedName>
        <fullName evidence="2">Uncharacterized protein</fullName>
    </submittedName>
</protein>
<reference evidence="2" key="1">
    <citation type="submission" date="2021-02" db="EMBL/GenBank/DDBJ databases">
        <authorList>
            <person name="Nowell W R."/>
        </authorList>
    </citation>
    <scope>NUCLEOTIDE SEQUENCE</scope>
</reference>
<accession>A0A815SNM2</accession>
<evidence type="ECO:0000313" key="4">
    <source>
        <dbReference type="EMBL" id="CAF4355977.1"/>
    </source>
</evidence>
<gene>
    <name evidence="2" type="ORF">GPM918_LOCUS36351</name>
    <name evidence="1" type="ORF">OVA965_LOCUS31951</name>
    <name evidence="4" type="ORF">SRO942_LOCUS37084</name>
    <name evidence="3" type="ORF">TMI583_LOCUS32798</name>
</gene>
<dbReference type="Proteomes" id="UP000682733">
    <property type="component" value="Unassembled WGS sequence"/>
</dbReference>
<dbReference type="Proteomes" id="UP000677228">
    <property type="component" value="Unassembled WGS sequence"/>
</dbReference>
<evidence type="ECO:0000313" key="3">
    <source>
        <dbReference type="EMBL" id="CAF4186097.1"/>
    </source>
</evidence>
<evidence type="ECO:0000313" key="5">
    <source>
        <dbReference type="Proteomes" id="UP000663829"/>
    </source>
</evidence>
<dbReference type="AlphaFoldDB" id="A0A815SNM2"/>